<sequence length="163" mass="19269">MDIEVFKPINFEEMKKFTWGHGVVLALLAFIIFILSMLFLFPNGQKNSEMVTDNYYEEELKYQDVIDAKKRADELQEKPVYSQDKSGIKITFPKDYDNSNTTVKFVLNRTDDQNLDIHKSVQLDASKSFLIPAQVLRFGNYTLRLNWTKDKTDYRMDYDVIWK</sequence>
<organism evidence="2 3">
    <name type="scientific">Chryseobacterium taeanense</name>
    <dbReference type="NCBI Taxonomy" id="311334"/>
    <lineage>
        <taxon>Bacteria</taxon>
        <taxon>Pseudomonadati</taxon>
        <taxon>Bacteroidota</taxon>
        <taxon>Flavobacteriia</taxon>
        <taxon>Flavobacteriales</taxon>
        <taxon>Weeksellaceae</taxon>
        <taxon>Chryseobacterium group</taxon>
        <taxon>Chryseobacterium</taxon>
    </lineage>
</organism>
<evidence type="ECO:0000313" key="2">
    <source>
        <dbReference type="EMBL" id="SDI03347.1"/>
    </source>
</evidence>
<dbReference type="Pfam" id="PF05751">
    <property type="entry name" value="FixH"/>
    <property type="match status" value="1"/>
</dbReference>
<gene>
    <name evidence="2" type="ORF">SAMN05421846_103311</name>
</gene>
<evidence type="ECO:0000256" key="1">
    <source>
        <dbReference type="SAM" id="Phobius"/>
    </source>
</evidence>
<dbReference type="Proteomes" id="UP000198869">
    <property type="component" value="Unassembled WGS sequence"/>
</dbReference>
<dbReference type="AlphaFoldDB" id="A0A1G8H9P4"/>
<keyword evidence="1" id="KW-1133">Transmembrane helix</keyword>
<evidence type="ECO:0000313" key="3">
    <source>
        <dbReference type="Proteomes" id="UP000198869"/>
    </source>
</evidence>
<dbReference type="EMBL" id="FNDW01000003">
    <property type="protein sequence ID" value="SDI03347.1"/>
    <property type="molecule type" value="Genomic_DNA"/>
</dbReference>
<keyword evidence="1" id="KW-0812">Transmembrane</keyword>
<reference evidence="3" key="1">
    <citation type="submission" date="2016-10" db="EMBL/GenBank/DDBJ databases">
        <authorList>
            <person name="Varghese N."/>
            <person name="Submissions S."/>
        </authorList>
    </citation>
    <scope>NUCLEOTIDE SEQUENCE [LARGE SCALE GENOMIC DNA]</scope>
    <source>
        <strain evidence="3">DSM 17071</strain>
    </source>
</reference>
<feature type="transmembrane region" description="Helical" evidence="1">
    <location>
        <begin position="20"/>
        <end position="41"/>
    </location>
</feature>
<name>A0A1G8H9P4_9FLAO</name>
<dbReference type="InterPro" id="IPR008620">
    <property type="entry name" value="FixH"/>
</dbReference>
<keyword evidence="3" id="KW-1185">Reference proteome</keyword>
<dbReference type="STRING" id="311334.SAMN05421846_103311"/>
<accession>A0A1G8H9P4</accession>
<keyword evidence="1" id="KW-0472">Membrane</keyword>
<proteinExistence type="predicted"/>
<protein>
    <submittedName>
        <fullName evidence="2">FixH protein</fullName>
    </submittedName>
</protein>